<dbReference type="InterPro" id="IPR036388">
    <property type="entry name" value="WH-like_DNA-bd_sf"/>
</dbReference>
<name>A0A2N6UK75_9FIRM</name>
<dbReference type="SUPFAM" id="SSF46785">
    <property type="entry name" value="Winged helix' DNA-binding domain"/>
    <property type="match status" value="1"/>
</dbReference>
<dbReference type="GeneID" id="84577601"/>
<protein>
    <submittedName>
        <fullName evidence="2">PadR family transcriptional regulator</fullName>
    </submittedName>
</protein>
<dbReference type="InterPro" id="IPR052509">
    <property type="entry name" value="Metal_resp_DNA-bind_regulator"/>
</dbReference>
<gene>
    <name evidence="2" type="ORF">CJ192_00220</name>
</gene>
<evidence type="ECO:0000313" key="3">
    <source>
        <dbReference type="Proteomes" id="UP000235658"/>
    </source>
</evidence>
<dbReference type="PANTHER" id="PTHR33169:SF14">
    <property type="entry name" value="TRANSCRIPTIONAL REGULATOR RV3488"/>
    <property type="match status" value="1"/>
</dbReference>
<dbReference type="Proteomes" id="UP000235658">
    <property type="component" value="Unassembled WGS sequence"/>
</dbReference>
<dbReference type="InterPro" id="IPR005149">
    <property type="entry name" value="Tscrpt_reg_PadR_N"/>
</dbReference>
<dbReference type="RefSeq" id="WP_102197314.1">
    <property type="nucleotide sequence ID" value="NZ_CAUPDS010000010.1"/>
</dbReference>
<comment type="caution">
    <text evidence="2">The sequence shown here is derived from an EMBL/GenBank/DDBJ whole genome shotgun (WGS) entry which is preliminary data.</text>
</comment>
<dbReference type="AlphaFoldDB" id="A0A2N6UK75"/>
<reference evidence="2 3" key="1">
    <citation type="submission" date="2017-09" db="EMBL/GenBank/DDBJ databases">
        <title>Bacterial strain isolated from the female urinary microbiota.</title>
        <authorList>
            <person name="Thomas-White K."/>
            <person name="Kumar N."/>
            <person name="Forster S."/>
            <person name="Putonti C."/>
            <person name="Lawley T."/>
            <person name="Wolfe A.J."/>
        </authorList>
    </citation>
    <scope>NUCLEOTIDE SEQUENCE [LARGE SCALE GENOMIC DNA]</scope>
    <source>
        <strain evidence="2 3">UMB0204</strain>
    </source>
</reference>
<dbReference type="Gene3D" id="1.10.10.10">
    <property type="entry name" value="Winged helix-like DNA-binding domain superfamily/Winged helix DNA-binding domain"/>
    <property type="match status" value="1"/>
</dbReference>
<evidence type="ECO:0000259" key="1">
    <source>
        <dbReference type="Pfam" id="PF03551"/>
    </source>
</evidence>
<sequence length="109" mass="13180">MNEEWISQIKRGTLEFAILILIKKKNRYGYDLIQTLEKYPMLQTKESTVYPLLRRLLKNNYLEAYWKDTEEGTPPRKYYRLTELGSSYLKTLEKDWLVLVENISNLREE</sequence>
<accession>A0A2N6UK75</accession>
<dbReference type="PANTHER" id="PTHR33169">
    <property type="entry name" value="PADR-FAMILY TRANSCRIPTIONAL REGULATOR"/>
    <property type="match status" value="1"/>
</dbReference>
<evidence type="ECO:0000313" key="2">
    <source>
        <dbReference type="EMBL" id="PMC82195.1"/>
    </source>
</evidence>
<feature type="domain" description="Transcription regulator PadR N-terminal" evidence="1">
    <location>
        <begin position="18"/>
        <end position="90"/>
    </location>
</feature>
<proteinExistence type="predicted"/>
<dbReference type="EMBL" id="PNHP01000001">
    <property type="protein sequence ID" value="PMC82195.1"/>
    <property type="molecule type" value="Genomic_DNA"/>
</dbReference>
<organism evidence="2 3">
    <name type="scientific">Anaerococcus hydrogenalis</name>
    <dbReference type="NCBI Taxonomy" id="33029"/>
    <lineage>
        <taxon>Bacteria</taxon>
        <taxon>Bacillati</taxon>
        <taxon>Bacillota</taxon>
        <taxon>Tissierellia</taxon>
        <taxon>Tissierellales</taxon>
        <taxon>Peptoniphilaceae</taxon>
        <taxon>Anaerococcus</taxon>
    </lineage>
</organism>
<dbReference type="InterPro" id="IPR036390">
    <property type="entry name" value="WH_DNA-bd_sf"/>
</dbReference>
<dbReference type="Pfam" id="PF03551">
    <property type="entry name" value="PadR"/>
    <property type="match status" value="1"/>
</dbReference>